<comment type="caution">
    <text evidence="2">The sequence shown here is derived from an EMBL/GenBank/DDBJ whole genome shotgun (WGS) entry which is preliminary data.</text>
</comment>
<protein>
    <submittedName>
        <fullName evidence="2">Recombination factor protein RarA</fullName>
    </submittedName>
</protein>
<feature type="non-terminal residue" evidence="2">
    <location>
        <position position="118"/>
    </location>
</feature>
<evidence type="ECO:0000313" key="2">
    <source>
        <dbReference type="EMBL" id="HAC26955.1"/>
    </source>
</evidence>
<dbReference type="GO" id="GO:0016887">
    <property type="term" value="F:ATP hydrolysis activity"/>
    <property type="evidence" value="ECO:0007669"/>
    <property type="project" value="InterPro"/>
</dbReference>
<dbReference type="GO" id="GO:0008047">
    <property type="term" value="F:enzyme activator activity"/>
    <property type="evidence" value="ECO:0007669"/>
    <property type="project" value="TreeGrafter"/>
</dbReference>
<evidence type="ECO:0000259" key="1">
    <source>
        <dbReference type="Pfam" id="PF00004"/>
    </source>
</evidence>
<reference evidence="2 3" key="1">
    <citation type="journal article" date="2018" name="Nat. Biotechnol.">
        <title>A standardized bacterial taxonomy based on genome phylogeny substantially revises the tree of life.</title>
        <authorList>
            <person name="Parks D.H."/>
            <person name="Chuvochina M."/>
            <person name="Waite D.W."/>
            <person name="Rinke C."/>
            <person name="Skarshewski A."/>
            <person name="Chaumeil P.A."/>
            <person name="Hugenholtz P."/>
        </authorList>
    </citation>
    <scope>NUCLEOTIDE SEQUENCE [LARGE SCALE GENOMIC DNA]</scope>
    <source>
        <strain evidence="2">UBA9049</strain>
    </source>
</reference>
<dbReference type="AlphaFoldDB" id="A0A3B8WJV6"/>
<dbReference type="CDD" id="cd00009">
    <property type="entry name" value="AAA"/>
    <property type="match status" value="1"/>
</dbReference>
<accession>A0A3B8WJV6</accession>
<proteinExistence type="predicted"/>
<dbReference type="GO" id="GO:0017116">
    <property type="term" value="F:single-stranded DNA helicase activity"/>
    <property type="evidence" value="ECO:0007669"/>
    <property type="project" value="TreeGrafter"/>
</dbReference>
<dbReference type="PANTHER" id="PTHR13779:SF7">
    <property type="entry name" value="ATPASE WRNIP1"/>
    <property type="match status" value="1"/>
</dbReference>
<sequence length="118" mass="13087">MQDSLFQTETGFQPLAARMRPTSLEGYVGQAHLVGPGKPLRRAVEQGQLHSMILWGPPGVGKTTFARLLANVGDLSFETISAVLSGVKEIREVVERARNRKQSQGRDTLLFVDEVHRF</sequence>
<evidence type="ECO:0000313" key="3">
    <source>
        <dbReference type="Proteomes" id="UP000261325"/>
    </source>
</evidence>
<dbReference type="Gene3D" id="3.40.50.300">
    <property type="entry name" value="P-loop containing nucleotide triphosphate hydrolases"/>
    <property type="match status" value="1"/>
</dbReference>
<dbReference type="PANTHER" id="PTHR13779">
    <property type="entry name" value="WERNER HELICASE-INTERACTING PROTEIN 1 FAMILY MEMBER"/>
    <property type="match status" value="1"/>
</dbReference>
<name>A0A3B8WJV6_MARNT</name>
<dbReference type="Pfam" id="PF00004">
    <property type="entry name" value="AAA"/>
    <property type="match status" value="1"/>
</dbReference>
<dbReference type="EMBL" id="DLYI01000045">
    <property type="protein sequence ID" value="HAC26955.1"/>
    <property type="molecule type" value="Genomic_DNA"/>
</dbReference>
<dbReference type="InterPro" id="IPR027417">
    <property type="entry name" value="P-loop_NTPase"/>
</dbReference>
<dbReference type="SUPFAM" id="SSF52540">
    <property type="entry name" value="P-loop containing nucleoside triphosphate hydrolases"/>
    <property type="match status" value="1"/>
</dbReference>
<gene>
    <name evidence="2" type="ORF">DCF82_03915</name>
</gene>
<dbReference type="GO" id="GO:0005524">
    <property type="term" value="F:ATP binding"/>
    <property type="evidence" value="ECO:0007669"/>
    <property type="project" value="InterPro"/>
</dbReference>
<dbReference type="GO" id="GO:0006261">
    <property type="term" value="P:DNA-templated DNA replication"/>
    <property type="evidence" value="ECO:0007669"/>
    <property type="project" value="TreeGrafter"/>
</dbReference>
<dbReference type="InterPro" id="IPR051314">
    <property type="entry name" value="AAA_ATPase_RarA/MGS1/WRNIP1"/>
</dbReference>
<dbReference type="GO" id="GO:0000731">
    <property type="term" value="P:DNA synthesis involved in DNA repair"/>
    <property type="evidence" value="ECO:0007669"/>
    <property type="project" value="TreeGrafter"/>
</dbReference>
<dbReference type="InterPro" id="IPR003959">
    <property type="entry name" value="ATPase_AAA_core"/>
</dbReference>
<organism evidence="2 3">
    <name type="scientific">Marinobacter nauticus</name>
    <name type="common">Marinobacter hydrocarbonoclasticus</name>
    <name type="synonym">Marinobacter aquaeolei</name>
    <dbReference type="NCBI Taxonomy" id="2743"/>
    <lineage>
        <taxon>Bacteria</taxon>
        <taxon>Pseudomonadati</taxon>
        <taxon>Pseudomonadota</taxon>
        <taxon>Gammaproteobacteria</taxon>
        <taxon>Pseudomonadales</taxon>
        <taxon>Marinobacteraceae</taxon>
        <taxon>Marinobacter</taxon>
    </lineage>
</organism>
<dbReference type="Proteomes" id="UP000261325">
    <property type="component" value="Unassembled WGS sequence"/>
</dbReference>
<feature type="domain" description="ATPase AAA-type core" evidence="1">
    <location>
        <begin position="52"/>
        <end position="117"/>
    </location>
</feature>